<dbReference type="InterPro" id="IPR012334">
    <property type="entry name" value="Pectin_lyas_fold"/>
</dbReference>
<geneLocation type="plasmid" evidence="5">
    <name>pdfi2</name>
</geneLocation>
<name>A0A221T2K0_9DEIO</name>
<dbReference type="InterPro" id="IPR039448">
    <property type="entry name" value="Beta_helix"/>
</dbReference>
<feature type="domain" description="Right handed beta helix" evidence="3">
    <location>
        <begin position="372"/>
        <end position="474"/>
    </location>
</feature>
<dbReference type="AlphaFoldDB" id="A0A221T2K0"/>
<dbReference type="Pfam" id="PF12708">
    <property type="entry name" value="Pect-lyase_RHGA_epim"/>
    <property type="match status" value="1"/>
</dbReference>
<dbReference type="InterPro" id="IPR006626">
    <property type="entry name" value="PbH1"/>
</dbReference>
<evidence type="ECO:0000313" key="4">
    <source>
        <dbReference type="EMBL" id="ASN83080.1"/>
    </source>
</evidence>
<proteinExistence type="predicted"/>
<feature type="domain" description="Rhamnogalacturonase A/B/Epimerase-like pectate lyase" evidence="2">
    <location>
        <begin position="63"/>
        <end position="294"/>
    </location>
</feature>
<dbReference type="STRING" id="317577.GCA_000419625_03338"/>
<dbReference type="SUPFAM" id="SSF51126">
    <property type="entry name" value="Pectin lyase-like"/>
    <property type="match status" value="1"/>
</dbReference>
<dbReference type="InterPro" id="IPR024535">
    <property type="entry name" value="RHGA/B-epi-like_pectate_lyase"/>
</dbReference>
<evidence type="ECO:0000313" key="5">
    <source>
        <dbReference type="Proteomes" id="UP000259030"/>
    </source>
</evidence>
<dbReference type="Proteomes" id="UP000259030">
    <property type="component" value="Plasmid pDFI2"/>
</dbReference>
<dbReference type="PANTHER" id="PTHR31736:SF19">
    <property type="entry name" value="PECTIN LYASE SUPERFAMILY PROTEIN-RELATED"/>
    <property type="match status" value="1"/>
</dbReference>
<dbReference type="Pfam" id="PF13229">
    <property type="entry name" value="Beta_helix"/>
    <property type="match status" value="1"/>
</dbReference>
<dbReference type="InterPro" id="IPR011050">
    <property type="entry name" value="Pectin_lyase_fold/virulence"/>
</dbReference>
<organism evidence="4 5">
    <name type="scientific">Deinococcus ficus</name>
    <dbReference type="NCBI Taxonomy" id="317577"/>
    <lineage>
        <taxon>Bacteria</taxon>
        <taxon>Thermotogati</taxon>
        <taxon>Deinococcota</taxon>
        <taxon>Deinococci</taxon>
        <taxon>Deinococcales</taxon>
        <taxon>Deinococcaceae</taxon>
        <taxon>Deinococcus</taxon>
    </lineage>
</organism>
<accession>A0A221T2K0</accession>
<keyword evidence="1" id="KW-1015">Disulfide bond</keyword>
<evidence type="ECO:0000259" key="2">
    <source>
        <dbReference type="Pfam" id="PF12708"/>
    </source>
</evidence>
<evidence type="ECO:0008006" key="6">
    <source>
        <dbReference type="Google" id="ProtNLM"/>
    </source>
</evidence>
<dbReference type="EMBL" id="CP021083">
    <property type="protein sequence ID" value="ASN83080.1"/>
    <property type="molecule type" value="Genomic_DNA"/>
</dbReference>
<keyword evidence="4" id="KW-0614">Plasmid</keyword>
<reference evidence="4 5" key="1">
    <citation type="submission" date="2017-05" db="EMBL/GenBank/DDBJ databases">
        <title>The complete genome sequence of Deinococcus ficus isolated from the rhizosphere of the Ficus religiosa L. in Taiwan.</title>
        <authorList>
            <person name="Wu K.-M."/>
            <person name="Liao T.-L."/>
            <person name="Liu Y.-M."/>
            <person name="Young C.-C."/>
            <person name="Tsai S.-F."/>
        </authorList>
    </citation>
    <scope>NUCLEOTIDE SEQUENCE [LARGE SCALE GENOMIC DNA]</scope>
    <source>
        <strain evidence="4 5">CC-FR2-10</strain>
        <plasmid evidence="5">pdfi2</plasmid>
    </source>
</reference>
<dbReference type="KEGG" id="dfc:DFI_18070"/>
<keyword evidence="5" id="KW-1185">Reference proteome</keyword>
<gene>
    <name evidence="4" type="ORF">DFI_18070</name>
</gene>
<evidence type="ECO:0000256" key="1">
    <source>
        <dbReference type="ARBA" id="ARBA00023157"/>
    </source>
</evidence>
<evidence type="ECO:0000259" key="3">
    <source>
        <dbReference type="Pfam" id="PF13229"/>
    </source>
</evidence>
<dbReference type="Gene3D" id="2.160.20.10">
    <property type="entry name" value="Single-stranded right-handed beta-helix, Pectin lyase-like"/>
    <property type="match status" value="1"/>
</dbReference>
<protein>
    <recommendedName>
        <fullName evidence="6">Right handed beta helix domain-containing protein</fullName>
    </recommendedName>
</protein>
<dbReference type="SMART" id="SM00710">
    <property type="entry name" value="PbH1"/>
    <property type="match status" value="8"/>
</dbReference>
<dbReference type="RefSeq" id="WP_027462287.1">
    <property type="nucleotide sequence ID" value="NZ_CP021083.1"/>
</dbReference>
<dbReference type="PANTHER" id="PTHR31736">
    <property type="match status" value="1"/>
</dbReference>
<sequence length="504" mass="53133">MSGQGLVMMGAGLLLGAGLLQRSQVPAAPARTTAPSSVAPAAPPAARSEVLALAQAPSKKGSLNVKSVGARGDGVTDDAPALNRAAAQAAGRDLVFPAGTYLIRSPVVFSNFSNQTVSGEGGATIRAAPNYARGKTEGMLHFDRPVNLTVRGLKIVGHRVPVASAYASVIDGVRVVRGKNVTLSGLQVFDAPTNGIAVTDTDTVTLQGNRMENAGGAGGWSQRTVHQRWLDNTVVGGGDPRVRPSGLGFFATIGDDFLAEGNVVKNVANTATKTEGVDHVVYRNNTVDVFGKDGIKIMPYDGHDTSVEGALVEGNTIRARRDWASDGSAYILLHSVQGGQVRRNRIVGTGGQPEVYSEDAIKVNTWRTGPPSRDIVLEDNEVSDTRRGIRIEADNVVMRRNQITGRQPWARTAVIVGANGVVISDNRIDGPAIGVLLDRGYGRTRIENNRFDHVDTAVYADNDNPAVTVDHNQFGAEVRKAVSGRVAGDCNFFNTAECRAGGGQ</sequence>